<feature type="region of interest" description="Disordered" evidence="1">
    <location>
        <begin position="421"/>
        <end position="458"/>
    </location>
</feature>
<reference evidence="2" key="1">
    <citation type="journal article" date="2020" name="bioRxiv">
        <title>Comparative genomics of Chlamydomonas.</title>
        <authorList>
            <person name="Craig R.J."/>
            <person name="Hasan A.R."/>
            <person name="Ness R.W."/>
            <person name="Keightley P.D."/>
        </authorList>
    </citation>
    <scope>NUCLEOTIDE SEQUENCE</scope>
    <source>
        <strain evidence="2">CCAP 11/173</strain>
    </source>
</reference>
<protein>
    <recommendedName>
        <fullName evidence="4">Glycosyltransferase family 92 protein</fullName>
    </recommendedName>
</protein>
<dbReference type="OrthoDB" id="542938at2759"/>
<evidence type="ECO:0000313" key="2">
    <source>
        <dbReference type="EMBL" id="KAG2448250.1"/>
    </source>
</evidence>
<evidence type="ECO:0000256" key="1">
    <source>
        <dbReference type="SAM" id="MobiDB-lite"/>
    </source>
</evidence>
<proteinExistence type="predicted"/>
<feature type="compositionally biased region" description="Gly residues" evidence="1">
    <location>
        <begin position="642"/>
        <end position="660"/>
    </location>
</feature>
<feature type="region of interest" description="Disordered" evidence="1">
    <location>
        <begin position="509"/>
        <end position="529"/>
    </location>
</feature>
<feature type="region of interest" description="Disordered" evidence="1">
    <location>
        <begin position="253"/>
        <end position="284"/>
    </location>
</feature>
<dbReference type="Proteomes" id="UP000613740">
    <property type="component" value="Unassembled WGS sequence"/>
</dbReference>
<name>A0A836B5M3_9CHLO</name>
<organism evidence="2 3">
    <name type="scientific">Chlamydomonas schloesseri</name>
    <dbReference type="NCBI Taxonomy" id="2026947"/>
    <lineage>
        <taxon>Eukaryota</taxon>
        <taxon>Viridiplantae</taxon>
        <taxon>Chlorophyta</taxon>
        <taxon>core chlorophytes</taxon>
        <taxon>Chlorophyceae</taxon>
        <taxon>CS clade</taxon>
        <taxon>Chlamydomonadales</taxon>
        <taxon>Chlamydomonadaceae</taxon>
        <taxon>Chlamydomonas</taxon>
    </lineage>
</organism>
<keyword evidence="3" id="KW-1185">Reference proteome</keyword>
<gene>
    <name evidence="2" type="ORF">HYH02_006834</name>
</gene>
<evidence type="ECO:0000313" key="3">
    <source>
        <dbReference type="Proteomes" id="UP000613740"/>
    </source>
</evidence>
<feature type="region of interest" description="Disordered" evidence="1">
    <location>
        <begin position="113"/>
        <end position="171"/>
    </location>
</feature>
<feature type="compositionally biased region" description="Low complexity" evidence="1">
    <location>
        <begin position="253"/>
        <end position="277"/>
    </location>
</feature>
<evidence type="ECO:0008006" key="4">
    <source>
        <dbReference type="Google" id="ProtNLM"/>
    </source>
</evidence>
<sequence>MGVTSCWLPGRLPLRSKDDEKGPPVSTPVMLHVMLSTCYVPPSAALLGTAPAGGRGMGRTRLRVRGFVCVTREPQEDRCPTCHSYCLHNPFAEAMIAAAAAAAAVPDASEAAAATTEAGSGGADDSQLQSQPPPLFRLRSPHTGRVYPLSLSDEDEGLYQSGTPEDGGGLRGELELEDEADAAWQEFELHVSGFPYSCLMLPHTPPGQRQQQHQQLHQKLLRFPLGAAAEAAAATGGVGTVCGSLPDHLHTGGTAATGTAARPQGQSSTYSSSSGSPQQPPPAYFVLAPRHGLAPDALASVLVPHVAWHRQLGFTQYLLYSEEPPARLAAHPALRALLAARVLVLVLWDLTPPFSGALPVEEALREQRPGSLRRAYWHQMRTYDHALLTHWHEAGAVMAFADLDEYLITPGPTTVADLFSTCGQQPDKSAGEDRKDSEDTEDSEQDAHPPAPLGALRLPRMDGACSSCLDTVTGANTEPRHWAEWWARHAATATSEALAQAAGATPAATAAASSSGGGGAAGAAGQGAGADPRLLDWAHPLAAYDSRGYSDLPDMWNQKSIVLTEAAGWTSVHSPYVYPGFGSYGPVNEEDDVMGACAVWLHVTNQAKVRIQALPRKWALPPVYAWPLERIAAAASTAGGAGGGGGAGAVGSRAGAGGQQRGRSAAEARLQRLGHGAGQAGRKGGSGWVLRRRSLMIKE</sequence>
<feature type="compositionally biased region" description="Gly residues" evidence="1">
    <location>
        <begin position="515"/>
        <end position="528"/>
    </location>
</feature>
<accession>A0A836B5M3</accession>
<feature type="region of interest" description="Disordered" evidence="1">
    <location>
        <begin position="642"/>
        <end position="667"/>
    </location>
</feature>
<dbReference type="AlphaFoldDB" id="A0A836B5M3"/>
<comment type="caution">
    <text evidence="2">The sequence shown here is derived from an EMBL/GenBank/DDBJ whole genome shotgun (WGS) entry which is preliminary data.</text>
</comment>
<dbReference type="EMBL" id="JAEHOD010000018">
    <property type="protein sequence ID" value="KAG2448250.1"/>
    <property type="molecule type" value="Genomic_DNA"/>
</dbReference>